<gene>
    <name evidence="2" type="ORF">DEE74_16140</name>
</gene>
<evidence type="ECO:0000256" key="1">
    <source>
        <dbReference type="SAM" id="SignalP"/>
    </source>
</evidence>
<evidence type="ECO:0000313" key="3">
    <source>
        <dbReference type="Proteomes" id="UP001199322"/>
    </source>
</evidence>
<name>A0AAW4Q605_RALPI</name>
<comment type="caution">
    <text evidence="2">The sequence shown here is derived from an EMBL/GenBank/DDBJ whole genome shotgun (WGS) entry which is preliminary data.</text>
</comment>
<evidence type="ECO:0000313" key="2">
    <source>
        <dbReference type="EMBL" id="MBX3891395.1"/>
    </source>
</evidence>
<sequence length="188" mass="19912">MNQKINFIAKAGALTLLIVVAAARPAYAEDKQVYAWTAGRTAPGEDVGPLVEGVQPARPQPVVGLGGMTAVSVKVLHKGMQEVERNVLIRDGGSAVIGERYGFPIAIIGNQFNADDFSGFWRLTISKVTFDESGVATVDATLDTREARQQATGQNLSVTIGVGKEGGIIHGANGKDYLLNVRHVEAVI</sequence>
<organism evidence="2 3">
    <name type="scientific">Ralstonia pickettii</name>
    <name type="common">Burkholderia pickettii</name>
    <dbReference type="NCBI Taxonomy" id="329"/>
    <lineage>
        <taxon>Bacteria</taxon>
        <taxon>Pseudomonadati</taxon>
        <taxon>Pseudomonadota</taxon>
        <taxon>Betaproteobacteria</taxon>
        <taxon>Burkholderiales</taxon>
        <taxon>Burkholderiaceae</taxon>
        <taxon>Ralstonia</taxon>
    </lineage>
</organism>
<keyword evidence="1" id="KW-0732">Signal</keyword>
<dbReference type="AlphaFoldDB" id="A0AAW4Q605"/>
<feature type="signal peptide" evidence="1">
    <location>
        <begin position="1"/>
        <end position="28"/>
    </location>
</feature>
<reference evidence="2" key="1">
    <citation type="submission" date="2018-06" db="EMBL/GenBank/DDBJ databases">
        <authorList>
            <person name="O'Rourke A."/>
        </authorList>
    </citation>
    <scope>NUCLEOTIDE SEQUENCE</scope>
    <source>
        <strain evidence="2">132550021-3</strain>
    </source>
</reference>
<dbReference type="EMBL" id="QGBI01000015">
    <property type="protein sequence ID" value="MBX3891395.1"/>
    <property type="molecule type" value="Genomic_DNA"/>
</dbReference>
<feature type="chain" id="PRO_5043744746" evidence="1">
    <location>
        <begin position="29"/>
        <end position="188"/>
    </location>
</feature>
<protein>
    <submittedName>
        <fullName evidence="2">Uncharacterized protein</fullName>
    </submittedName>
</protein>
<dbReference type="RefSeq" id="WP_182553445.1">
    <property type="nucleotide sequence ID" value="NZ_QGAQ01000015.1"/>
</dbReference>
<dbReference type="Proteomes" id="UP001199322">
    <property type="component" value="Unassembled WGS sequence"/>
</dbReference>
<proteinExistence type="predicted"/>
<accession>A0AAW4Q605</accession>